<feature type="transmembrane region" description="Helical" evidence="1">
    <location>
        <begin position="211"/>
        <end position="231"/>
    </location>
</feature>
<dbReference type="AlphaFoldDB" id="A0A0S3KBQ3"/>
<feature type="chain" id="PRO_5044546806" evidence="2">
    <location>
        <begin position="24"/>
        <end position="333"/>
    </location>
</feature>
<dbReference type="KEGG" id="ess:ATZ33_10275"/>
<evidence type="ECO:0000313" key="6">
    <source>
        <dbReference type="Proteomes" id="UP000183039"/>
    </source>
</evidence>
<dbReference type="RefSeq" id="WP_071878931.1">
    <property type="nucleotide sequence ID" value="NZ_JXLC01000028.1"/>
</dbReference>
<protein>
    <submittedName>
        <fullName evidence="4">Uncharacterized protein</fullName>
    </submittedName>
</protein>
<keyword evidence="1" id="KW-1133">Transmembrane helix</keyword>
<dbReference type="PROSITE" id="PS51257">
    <property type="entry name" value="PROKAR_LIPOPROTEIN"/>
    <property type="match status" value="1"/>
</dbReference>
<dbReference type="EMBL" id="CP013614">
    <property type="protein sequence ID" value="ALS01745.1"/>
    <property type="molecule type" value="Genomic_DNA"/>
</dbReference>
<keyword evidence="1" id="KW-0472">Membrane</keyword>
<proteinExistence type="predicted"/>
<evidence type="ECO:0000313" key="5">
    <source>
        <dbReference type="Proteomes" id="UP000065511"/>
    </source>
</evidence>
<dbReference type="Proteomes" id="UP000065511">
    <property type="component" value="Chromosome"/>
</dbReference>
<reference evidence="3 5" key="2">
    <citation type="submission" date="2015-12" db="EMBL/GenBank/DDBJ databases">
        <authorList>
            <person name="Lauer A."/>
            <person name="Humrighouse B."/>
            <person name="Loparev V."/>
            <person name="Shewmaker P.L."/>
            <person name="Whitney A.M."/>
            <person name="McLaughlin R.W."/>
        </authorList>
    </citation>
    <scope>NUCLEOTIDE SEQUENCE [LARGE SCALE GENOMIC DNA]</scope>
    <source>
        <strain evidence="3 5">LMG 23085</strain>
    </source>
</reference>
<dbReference type="Proteomes" id="UP000183039">
    <property type="component" value="Unassembled WGS sequence"/>
</dbReference>
<reference evidence="4 6" key="1">
    <citation type="submission" date="2014-12" db="EMBL/GenBank/DDBJ databases">
        <title>Draft genome sequences of 29 type strains of Enterococci.</title>
        <authorList>
            <person name="Zhong Z."/>
            <person name="Sun Z."/>
            <person name="Liu W."/>
            <person name="Zhang W."/>
            <person name="Zhang H."/>
        </authorList>
    </citation>
    <scope>NUCLEOTIDE SEQUENCE [LARGE SCALE GENOMIC DNA]</scope>
    <source>
        <strain evidence="4 6">DSM 22801</strain>
    </source>
</reference>
<organism evidence="4 6">
    <name type="scientific">Enterococcus silesiacus</name>
    <dbReference type="NCBI Taxonomy" id="332949"/>
    <lineage>
        <taxon>Bacteria</taxon>
        <taxon>Bacillati</taxon>
        <taxon>Bacillota</taxon>
        <taxon>Bacilli</taxon>
        <taxon>Lactobacillales</taxon>
        <taxon>Enterococcaceae</taxon>
        <taxon>Enterococcus</taxon>
    </lineage>
</organism>
<evidence type="ECO:0000313" key="4">
    <source>
        <dbReference type="EMBL" id="OJG87555.1"/>
    </source>
</evidence>
<evidence type="ECO:0000256" key="1">
    <source>
        <dbReference type="SAM" id="Phobius"/>
    </source>
</evidence>
<keyword evidence="2" id="KW-0732">Signal</keyword>
<name>A0A0S3KBQ3_9ENTE</name>
<feature type="signal peptide" evidence="2">
    <location>
        <begin position="1"/>
        <end position="23"/>
    </location>
</feature>
<evidence type="ECO:0000313" key="3">
    <source>
        <dbReference type="EMBL" id="ALS01745.1"/>
    </source>
</evidence>
<evidence type="ECO:0000256" key="2">
    <source>
        <dbReference type="SAM" id="SignalP"/>
    </source>
</evidence>
<keyword evidence="5" id="KW-1185">Reference proteome</keyword>
<accession>A0A0S3KBQ3</accession>
<sequence length="333" mass="37222">MKKIVVSLLMILSCGCISNTAYAITNDPISTTEKKILTELEKSSNEATTFENVEIDLEESELIIKAKTQIDDETREIEIVQEFQEDSINSNGMKVSEKNEEETNNYSLYFGTLEQKERLEKAIEEEKKLLEEIEQGKYSEEELQKIELPTKNIMEDESTHITTEEQFADTAIVVTDENTLEQREILPEDGVASGFALGPGIRIAIPVARELIRLFFAAVVGGLLGIALTIFSRNANYRQFYDHYRAVRTGRVGIVVYSGMNLNTAVNYMKLRGDLWSTTSTGAYNVARLAGGLRGGKFQPPIADRAHGAGNFAHYHTWNRSGGHSFYGVASNK</sequence>
<dbReference type="OrthoDB" id="2180207at2"/>
<gene>
    <name evidence="3" type="ORF">ATZ33_10275</name>
    <name evidence="4" type="ORF">RV15_GL001948</name>
</gene>
<dbReference type="EMBL" id="JXLC01000028">
    <property type="protein sequence ID" value="OJG87555.1"/>
    <property type="molecule type" value="Genomic_DNA"/>
</dbReference>
<keyword evidence="1" id="KW-0812">Transmembrane</keyword>